<keyword evidence="3" id="KW-1185">Reference proteome</keyword>
<dbReference type="OrthoDB" id="515692at2759"/>
<proteinExistence type="predicted"/>
<dbReference type="PANTHER" id="PTHR15002">
    <property type="entry name" value="RIBOSOMAL BIOGENESIS PROTEIN LAS1L"/>
    <property type="match status" value="1"/>
</dbReference>
<dbReference type="InterPro" id="IPR007174">
    <property type="entry name" value="Las1"/>
</dbReference>
<accession>A0A507QZ62</accession>
<dbReference type="PANTHER" id="PTHR15002:SF0">
    <property type="entry name" value="RIBOSOMAL BIOGENESIS PROTEIN LAS1L"/>
    <property type="match status" value="1"/>
</dbReference>
<protein>
    <submittedName>
        <fullName evidence="2">rRNA-processing protein las1</fullName>
    </submittedName>
</protein>
<comment type="caution">
    <text evidence="2">The sequence shown here is derived from an EMBL/GenBank/DDBJ whole genome shotgun (WGS) entry which is preliminary data.</text>
</comment>
<reference evidence="2 3" key="1">
    <citation type="submission" date="2019-06" db="EMBL/GenBank/DDBJ databases">
        <title>Wine fermentation using esterase from Monascus purpureus.</title>
        <authorList>
            <person name="Geng C."/>
            <person name="Zhang Y."/>
        </authorList>
    </citation>
    <scope>NUCLEOTIDE SEQUENCE [LARGE SCALE GENOMIC DNA]</scope>
    <source>
        <strain evidence="2">HQ1</strain>
    </source>
</reference>
<dbReference type="GO" id="GO:0004519">
    <property type="term" value="F:endonuclease activity"/>
    <property type="evidence" value="ECO:0007669"/>
    <property type="project" value="InterPro"/>
</dbReference>
<name>A0A507QZ62_MONPU</name>
<dbReference type="Pfam" id="PF04031">
    <property type="entry name" value="Las1"/>
    <property type="match status" value="1"/>
</dbReference>
<evidence type="ECO:0000256" key="1">
    <source>
        <dbReference type="SAM" id="MobiDB-lite"/>
    </source>
</evidence>
<dbReference type="STRING" id="5098.A0A507QZ62"/>
<dbReference type="GO" id="GO:0000460">
    <property type="term" value="P:maturation of 5.8S rRNA"/>
    <property type="evidence" value="ECO:0007669"/>
    <property type="project" value="TreeGrafter"/>
</dbReference>
<dbReference type="GO" id="GO:0030687">
    <property type="term" value="C:preribosome, large subunit precursor"/>
    <property type="evidence" value="ECO:0007669"/>
    <property type="project" value="TreeGrafter"/>
</dbReference>
<dbReference type="Proteomes" id="UP000319663">
    <property type="component" value="Unassembled WGS sequence"/>
</dbReference>
<dbReference type="GO" id="GO:0090730">
    <property type="term" value="C:Las1 complex"/>
    <property type="evidence" value="ECO:0007669"/>
    <property type="project" value="InterPro"/>
</dbReference>
<gene>
    <name evidence="2" type="primary">LAS1</name>
    <name evidence="2" type="ORF">MPDQ_003318</name>
</gene>
<dbReference type="GO" id="GO:0000470">
    <property type="term" value="P:maturation of LSU-rRNA"/>
    <property type="evidence" value="ECO:0007669"/>
    <property type="project" value="TreeGrafter"/>
</dbReference>
<dbReference type="EMBL" id="VIFY01000021">
    <property type="protein sequence ID" value="TQB75341.1"/>
    <property type="molecule type" value="Genomic_DNA"/>
</dbReference>
<organism evidence="2 3">
    <name type="scientific">Monascus purpureus</name>
    <name type="common">Red mold</name>
    <name type="synonym">Monascus anka</name>
    <dbReference type="NCBI Taxonomy" id="5098"/>
    <lineage>
        <taxon>Eukaryota</taxon>
        <taxon>Fungi</taxon>
        <taxon>Dikarya</taxon>
        <taxon>Ascomycota</taxon>
        <taxon>Pezizomycotina</taxon>
        <taxon>Eurotiomycetes</taxon>
        <taxon>Eurotiomycetidae</taxon>
        <taxon>Eurotiales</taxon>
        <taxon>Aspergillaceae</taxon>
        <taxon>Monascus</taxon>
    </lineage>
</organism>
<sequence length="411" mass="46510">MARVIFTPWREHSQLLAVRSQFYPPPAYDGPDMRSAACARVEAWKLRGNLPHPVEATALLTDAILHDDGMKNSIFSIRATYSAAFCRFVTGLVDSKLHGQRRTMFQRAMDLGLPASFVELRHEATHRELPSLVVLRNAAQRSLEWLWDYYWAKVDNKNNTAVSVVPGTGTTRMDGTFDDQLSVRTVMRDMLKQVEDNAGKEPPRKKRKSQHYQNSSIATQLVSVCRSSSEGSLILSRTLLHDSILIPAGRKPGESLDDSFSKWEQLLQMIIENHPTFLTTLVEEMAKELVFTHSSHSNDDNNAFCEAIYMWLDHILKSSTWETSRRLLSPAYILAAGDSAPNRWTRLLKADLEKGSDNMFFGTMPDSQVPARKCQSDKSEFVDRVSEGSRELAEYGWQVLGKWDCRPLGVA</sequence>
<dbReference type="AlphaFoldDB" id="A0A507QZ62"/>
<feature type="region of interest" description="Disordered" evidence="1">
    <location>
        <begin position="195"/>
        <end position="214"/>
    </location>
</feature>
<evidence type="ECO:0000313" key="3">
    <source>
        <dbReference type="Proteomes" id="UP000319663"/>
    </source>
</evidence>
<evidence type="ECO:0000313" key="2">
    <source>
        <dbReference type="EMBL" id="TQB75341.1"/>
    </source>
</evidence>